<evidence type="ECO:0000313" key="20">
    <source>
        <dbReference type="EMBL" id="CAF1013200.1"/>
    </source>
</evidence>
<feature type="domain" description="Biotin carboxylation" evidence="17">
    <location>
        <begin position="142"/>
        <end position="608"/>
    </location>
</feature>
<dbReference type="FunFam" id="2.40.50.100:FF:000005">
    <property type="entry name" value="Acetyl-CoA carboxylase 1"/>
    <property type="match status" value="1"/>
</dbReference>
<dbReference type="InterPro" id="IPR011763">
    <property type="entry name" value="COA_CT_C"/>
</dbReference>
<dbReference type="Gene3D" id="3.90.1770.10">
    <property type="entry name" value="PreATP-grasp domain"/>
    <property type="match status" value="1"/>
</dbReference>
<dbReference type="InterPro" id="IPR000089">
    <property type="entry name" value="Biotin_lipoyl"/>
</dbReference>
<evidence type="ECO:0000256" key="9">
    <source>
        <dbReference type="ARBA" id="ARBA00023160"/>
    </source>
</evidence>
<dbReference type="SUPFAM" id="SSF51230">
    <property type="entry name" value="Single hybrid motif"/>
    <property type="match status" value="1"/>
</dbReference>
<comment type="catalytic activity">
    <reaction evidence="13">
        <text>N(6)-biotinyl-L-lysyl-[protein] + hydrogencarbonate + ATP = N(6)-carboxybiotinyl-L-lysyl-[protein] + ADP + phosphate + H(+)</text>
        <dbReference type="Rhea" id="RHEA:13501"/>
        <dbReference type="Rhea" id="RHEA-COMP:10505"/>
        <dbReference type="Rhea" id="RHEA-COMP:10506"/>
        <dbReference type="ChEBI" id="CHEBI:15378"/>
        <dbReference type="ChEBI" id="CHEBI:17544"/>
        <dbReference type="ChEBI" id="CHEBI:30616"/>
        <dbReference type="ChEBI" id="CHEBI:43474"/>
        <dbReference type="ChEBI" id="CHEBI:83144"/>
        <dbReference type="ChEBI" id="CHEBI:83145"/>
        <dbReference type="ChEBI" id="CHEBI:456216"/>
        <dbReference type="EC" id="6.3.4.14"/>
    </reaction>
</comment>
<dbReference type="CDD" id="cd06850">
    <property type="entry name" value="biotinyl_domain"/>
    <property type="match status" value="1"/>
</dbReference>
<dbReference type="InterPro" id="IPR013537">
    <property type="entry name" value="AcCoA_COase_cen"/>
</dbReference>
<evidence type="ECO:0000256" key="2">
    <source>
        <dbReference type="ARBA" id="ARBA00004956"/>
    </source>
</evidence>
<comment type="caution">
    <text evidence="20">The sequence shown here is derived from an EMBL/GenBank/DDBJ whole genome shotgun (WGS) entry which is preliminary data.</text>
</comment>
<keyword evidence="5 14" id="KW-0547">Nucleotide-binding</keyword>
<evidence type="ECO:0000256" key="14">
    <source>
        <dbReference type="PROSITE-ProRule" id="PRU00409"/>
    </source>
</evidence>
<dbReference type="Pfam" id="PF21385">
    <property type="entry name" value="ACCA_BT"/>
    <property type="match status" value="1"/>
</dbReference>
<feature type="domain" description="CoA carboxyltransferase C-terminal" evidence="19">
    <location>
        <begin position="1882"/>
        <end position="2261"/>
    </location>
</feature>
<dbReference type="Pfam" id="PF02786">
    <property type="entry name" value="CPSase_L_D2"/>
    <property type="match status" value="1"/>
</dbReference>
<evidence type="ECO:0000256" key="1">
    <source>
        <dbReference type="ARBA" id="ARBA00001953"/>
    </source>
</evidence>
<dbReference type="InterPro" id="IPR011054">
    <property type="entry name" value="Rudment_hybrid_motif"/>
</dbReference>
<dbReference type="Pfam" id="PF00364">
    <property type="entry name" value="Biotin_lipoyl"/>
    <property type="match status" value="1"/>
</dbReference>
<dbReference type="Proteomes" id="UP000663829">
    <property type="component" value="Unassembled WGS sequence"/>
</dbReference>
<dbReference type="GO" id="GO:0006633">
    <property type="term" value="P:fatty acid biosynthetic process"/>
    <property type="evidence" value="ECO:0007669"/>
    <property type="project" value="UniProtKB-KW"/>
</dbReference>
<dbReference type="Gene3D" id="3.30.1490.20">
    <property type="entry name" value="ATP-grasp fold, A domain"/>
    <property type="match status" value="1"/>
</dbReference>
<keyword evidence="22" id="KW-1185">Reference proteome</keyword>
<dbReference type="InterPro" id="IPR049076">
    <property type="entry name" value="ACCA"/>
</dbReference>
<dbReference type="InterPro" id="IPR011762">
    <property type="entry name" value="COA_CT_N"/>
</dbReference>
<gene>
    <name evidence="20" type="ORF">GPM918_LOCUS14376</name>
    <name evidence="21" type="ORF">SRO942_LOCUS14376</name>
</gene>
<dbReference type="PROSITE" id="PS50979">
    <property type="entry name" value="BC"/>
    <property type="match status" value="1"/>
</dbReference>
<evidence type="ECO:0000313" key="22">
    <source>
        <dbReference type="Proteomes" id="UP000663829"/>
    </source>
</evidence>
<organism evidence="20 22">
    <name type="scientific">Didymodactylos carnosus</name>
    <dbReference type="NCBI Taxonomy" id="1234261"/>
    <lineage>
        <taxon>Eukaryota</taxon>
        <taxon>Metazoa</taxon>
        <taxon>Spiralia</taxon>
        <taxon>Gnathifera</taxon>
        <taxon>Rotifera</taxon>
        <taxon>Eurotatoria</taxon>
        <taxon>Bdelloidea</taxon>
        <taxon>Philodinida</taxon>
        <taxon>Philodinidae</taxon>
        <taxon>Didymodactylos</taxon>
    </lineage>
</organism>
<evidence type="ECO:0000256" key="4">
    <source>
        <dbReference type="ARBA" id="ARBA00022598"/>
    </source>
</evidence>
<evidence type="ECO:0000259" key="15">
    <source>
        <dbReference type="PROSITE" id="PS50968"/>
    </source>
</evidence>
<proteinExistence type="predicted"/>
<dbReference type="FunFam" id="3.90.1770.10:FF:000001">
    <property type="entry name" value="acetyl-CoA carboxylase 1"/>
    <property type="match status" value="1"/>
</dbReference>
<name>A0A814HQQ0_9BILA</name>
<dbReference type="InterPro" id="IPR005481">
    <property type="entry name" value="BC-like_N"/>
</dbReference>
<accession>A0A814HQQ0</accession>
<keyword evidence="11" id="KW-0511">Multifunctional enzyme</keyword>
<evidence type="ECO:0000259" key="18">
    <source>
        <dbReference type="PROSITE" id="PS50980"/>
    </source>
</evidence>
<comment type="cofactor">
    <cofactor evidence="1">
        <name>biotin</name>
        <dbReference type="ChEBI" id="CHEBI:57586"/>
    </cofactor>
</comment>
<keyword evidence="6" id="KW-0276">Fatty acid metabolism</keyword>
<dbReference type="EMBL" id="CAJNOQ010003455">
    <property type="protein sequence ID" value="CAF1013200.1"/>
    <property type="molecule type" value="Genomic_DNA"/>
</dbReference>
<dbReference type="Gene3D" id="2.40.460.10">
    <property type="entry name" value="Biotin dependent carboxylase carboxyltransferase"/>
    <property type="match status" value="1"/>
</dbReference>
<sequence>MGAHRCRIIFFLGKEYHVWSTKQATTSVQIMKRLESKMQFDRGEFTKVEHDMENSSDELDKYDQELSPSSISLLNDGKSTTSSVISSIAMTSNEEINKTLGRTMSGLSLTTAKKHRQSSSTSVFNKIKTPEEFVQKFGGSCAINRILIANNGIAAVKCILSIRRWSYEMFHSVHTIKFVAMVTPEDLRANAEYIRNADHYVLVPGGPNHNNYANCELILDIAKRTLVQGDKIASNIVAQTADIPTLPWSGSELIVEWTEEDLQENRYITVPKDIYDKGYVNDVNEGLQSAHKIGYPIMIKASQGGGGKGIRKASNDEEFTIFFRQVQTEVPGSPVFLMKYAGSCRHLEVQVLGDQTGQAISLFGRDCSIQRRHQKIIEEAPAIIASPEILDKMEKAAVRLAKMVGYVSAGTIEYLYNPEDQTYYFLELNPRLQVEHPCTEMIADINLPACQLQIAMGIPLHRIKDVRLLYSEDPFSDILINFDEPTIKPQPKGHVIAARITSENPDEGFKPSSGSVEELNFRSSKYVWGYFSVKASGDLHEFTDSQFGHCFSWGESRNDARENLVVALKELSIRGDFHSTVEILIKLLETESYLNNTLDTSWLDCLIAGNVKTEKPDTMLAITCGAIHVADQIIRTKFQNYESSLERGQILSLTSLSVSSNVEFIFENIKYNLNVTKCGPTLYFVVMNDSYVEVEAHRMNDGGILINLDGCSYTTYVKEEVGVYKIVINNKSCVFQKENDPSTLRAPSAGKLLHFTIEDGGLIEAGQVYAEIEVMKMVMELRCAATGHLQYIKRPGAVLESGCIMARIILDDSSQTQKLQLYEGKFTDTPINRLKGIKLNQILQLVKISLENILTGYTYPEPYFHERLKENVDTLFNTLCDPSLPLLELEEILATISARIPLQVDQQIKSLMKNYMTNLTSILIQFPSQQIANVIETYAEKLKHREERDMFFTTIHPIIGLVQRYRNGIKGHTKLIITNLIENYLNIETLFQNEQYDNCLTLLRENHKTDMHRVVELVFSHANYQSKNALIVMLIDVLFARDSTLTDEIKKLMHELTLLDNQKSIKVALKARHILIAFQKPPFELRYNHMESIFLTAIDMYGHKLCEENLRKLILSETSIFEVLHSFYFHSTIQVRQAALEVYVRRSYISYDLISIQHDYLSNGICTIQFSVHLPQNHPNRSFDELVDRFSSTVIADSTLTPLPRSFSRQISVDSASMDEAMNVIYIFIKDDTNFQQRFKLENIFLDFIQSKEICDLKNVRRVTFYLGAKFQEDKIYRNLEPALAYQLEIYRLRLFDLEFIPTSNYKMHLYLGKGKVHNKQHQQDENDHRFFIRSIIRHSDIFAKEASFEYLQNEAERTLLEAMDVLELAFSHPLARKTDCNHIFICFVPTVCADPVKLEESIRSIVLRYGARLLRLRVLQAELKMIIRITPDSEQIPFRVFVSNDNGYYLEISLYREVRNSETGQSVYQSYRAGKTGPLDGKYLHDPYVTKDHLQHKRFTAQSNGTTYVYDFPEMFRQALSHIWRLHMEKNNAKKTLPGDLFEYEELILDNSASNSLNDLSFSLSPVGAINAIATTPSRSLINSPKINDKIDTSSIPFSSDLLKKCGLQALRRHPTENDCGMIAWRMKLKTPEYPNGRIIIVIANDLTYKIGSFGIEEDLLFQRSSQLARLQKIPRIYIAANSGARIGLAEELKTLYRIAWNDVHDIEKGIKYLYVSKEDYERIENPNYVKTEVINDENEVRYKILDIIGKENGLGVENLRGSGMIAGETSEAYNTIPTISLVTCRAVGIGAYLVRLGSRVIQVKDSHIILTGFSALNKVLGQEIYNNNNQLGGTQIMFNNGVTHDVVKDDFDGCLLILKWLSYMPKTMLHSSPVLTVNDPIDRPIDFIPTSMPYDPRHMIQGHQFFHANNEPVVDAPSSSEAVSQPNISNLPSIAQQTFSSLTTTTIFQTGFFDRDSFVEIMKGWAKTVITGRARLGGISIGVIAVETRTVELEQPADPAHFDSDAYTIQQAGQVWFPDSAYKTAQAIRDFKRENLPLMIFANWRGFSAGSKDMYDQVIKFGACIVDALREYEQPVFVYIPPYGELRGGAWVVVDPTINIRFMEMYADRLSRGGVLEPEGTVEIKYRTKDLVRTMHRLDSICRELQMNINRQSAVAKRRASIVQTSIIYSPSPSLPPTTSTTDSVKDELQRQLSEREKLLTPAYKQAAVIFSDLHDTPGRMLEKGVIRGILDWQTSREFFYWRLKRRLKEEAIIKHVLNADSTTDYQAAFRKLQQWFMEDKNDTSQWNSDKIVVEWLENQLSETDSRLTDRIRNIEKQDATNKIKDLLIRYPDILPDIVQNTTDDQRLEIQHLLNNINSVN</sequence>
<dbReference type="Gene3D" id="2.40.50.100">
    <property type="match status" value="1"/>
</dbReference>
<keyword evidence="8" id="KW-0443">Lipid metabolism</keyword>
<dbReference type="PROSITE" id="PS00866">
    <property type="entry name" value="CPSASE_1"/>
    <property type="match status" value="1"/>
</dbReference>
<dbReference type="GO" id="GO:0005739">
    <property type="term" value="C:mitochondrion"/>
    <property type="evidence" value="ECO:0007669"/>
    <property type="project" value="TreeGrafter"/>
</dbReference>
<dbReference type="InterPro" id="IPR005482">
    <property type="entry name" value="Biotin_COase_C"/>
</dbReference>
<dbReference type="Proteomes" id="UP000681722">
    <property type="component" value="Unassembled WGS sequence"/>
</dbReference>
<comment type="pathway">
    <text evidence="2">Lipid metabolism; malonyl-CoA biosynthesis; malonyl-CoA from acetyl-CoA: step 1/1.</text>
</comment>
<dbReference type="SUPFAM" id="SSF51246">
    <property type="entry name" value="Rudiment single hybrid motif"/>
    <property type="match status" value="1"/>
</dbReference>
<evidence type="ECO:0000256" key="6">
    <source>
        <dbReference type="ARBA" id="ARBA00022832"/>
    </source>
</evidence>
<dbReference type="InterPro" id="IPR011764">
    <property type="entry name" value="Biotin_carboxylation_dom"/>
</dbReference>
<evidence type="ECO:0000259" key="17">
    <source>
        <dbReference type="PROSITE" id="PS50979"/>
    </source>
</evidence>
<dbReference type="InterPro" id="IPR049074">
    <property type="entry name" value="ACCA_BT"/>
</dbReference>
<dbReference type="Pfam" id="PF01039">
    <property type="entry name" value="Carboxyl_trans"/>
    <property type="match status" value="1"/>
</dbReference>
<evidence type="ECO:0000256" key="7">
    <source>
        <dbReference type="ARBA" id="ARBA00022840"/>
    </source>
</evidence>
<keyword evidence="10" id="KW-0092">Biotin</keyword>
<evidence type="ECO:0000256" key="12">
    <source>
        <dbReference type="ARBA" id="ARBA00048065"/>
    </source>
</evidence>
<reference evidence="20" key="1">
    <citation type="submission" date="2021-02" db="EMBL/GenBank/DDBJ databases">
        <authorList>
            <person name="Nowell W R."/>
        </authorList>
    </citation>
    <scope>NUCLEOTIDE SEQUENCE</scope>
</reference>
<dbReference type="InterPro" id="IPR011053">
    <property type="entry name" value="Single_hybrid_motif"/>
</dbReference>
<dbReference type="InterPro" id="IPR029045">
    <property type="entry name" value="ClpP/crotonase-like_dom_sf"/>
</dbReference>
<evidence type="ECO:0000256" key="5">
    <source>
        <dbReference type="ARBA" id="ARBA00022741"/>
    </source>
</evidence>
<evidence type="ECO:0000259" key="19">
    <source>
        <dbReference type="PROSITE" id="PS50989"/>
    </source>
</evidence>
<keyword evidence="3" id="KW-0444">Lipid biosynthesis</keyword>
<keyword evidence="9" id="KW-0275">Fatty acid biosynthesis</keyword>
<evidence type="ECO:0000256" key="11">
    <source>
        <dbReference type="ARBA" id="ARBA00023268"/>
    </source>
</evidence>
<dbReference type="SUPFAM" id="SSF56059">
    <property type="entry name" value="Glutathione synthetase ATP-binding domain-like"/>
    <property type="match status" value="1"/>
</dbReference>
<dbReference type="Gene3D" id="3.90.226.10">
    <property type="entry name" value="2-enoyl-CoA Hydratase, Chain A, domain 1"/>
    <property type="match status" value="2"/>
</dbReference>
<evidence type="ECO:0008006" key="23">
    <source>
        <dbReference type="Google" id="ProtNLM"/>
    </source>
</evidence>
<evidence type="ECO:0000256" key="13">
    <source>
        <dbReference type="ARBA" id="ARBA00048600"/>
    </source>
</evidence>
<dbReference type="GO" id="GO:0003989">
    <property type="term" value="F:acetyl-CoA carboxylase activity"/>
    <property type="evidence" value="ECO:0007669"/>
    <property type="project" value="UniProtKB-EC"/>
</dbReference>
<dbReference type="Pfam" id="PF00289">
    <property type="entry name" value="Biotin_carb_N"/>
    <property type="match status" value="1"/>
</dbReference>
<feature type="domain" description="CoA carboxyltransferase N-terminal" evidence="18">
    <location>
        <begin position="1488"/>
        <end position="1878"/>
    </location>
</feature>
<evidence type="ECO:0000256" key="8">
    <source>
        <dbReference type="ARBA" id="ARBA00023098"/>
    </source>
</evidence>
<dbReference type="OrthoDB" id="14612at2759"/>
<dbReference type="InterPro" id="IPR016185">
    <property type="entry name" value="PreATP-grasp_dom_sf"/>
</dbReference>
<dbReference type="UniPathway" id="UPA00655">
    <property type="reaction ID" value="UER00711"/>
</dbReference>
<dbReference type="Pfam" id="PF02785">
    <property type="entry name" value="Biotin_carb_C"/>
    <property type="match status" value="1"/>
</dbReference>
<feature type="domain" description="ATP-grasp" evidence="16">
    <location>
        <begin position="264"/>
        <end position="456"/>
    </location>
</feature>
<evidence type="ECO:0000313" key="21">
    <source>
        <dbReference type="EMBL" id="CAF3784598.1"/>
    </source>
</evidence>
<dbReference type="Pfam" id="PF08326">
    <property type="entry name" value="ACC_central"/>
    <property type="match status" value="2"/>
</dbReference>
<dbReference type="FunFam" id="2.40.460.10:FF:000001">
    <property type="entry name" value="Acetyl-CoA carboxylase 1"/>
    <property type="match status" value="1"/>
</dbReference>
<dbReference type="PROSITE" id="PS50980">
    <property type="entry name" value="COA_CT_NTER"/>
    <property type="match status" value="1"/>
</dbReference>
<dbReference type="SUPFAM" id="SSF52096">
    <property type="entry name" value="ClpP/crotonase"/>
    <property type="match status" value="2"/>
</dbReference>
<dbReference type="PANTHER" id="PTHR45728:SF3">
    <property type="entry name" value="ACETYL-COA CARBOXYLASE"/>
    <property type="match status" value="1"/>
</dbReference>
<evidence type="ECO:0000256" key="3">
    <source>
        <dbReference type="ARBA" id="ARBA00022516"/>
    </source>
</evidence>
<dbReference type="PROSITE" id="PS50975">
    <property type="entry name" value="ATP_GRASP"/>
    <property type="match status" value="1"/>
</dbReference>
<dbReference type="Gene3D" id="3.40.50.20">
    <property type="match status" value="1"/>
</dbReference>
<dbReference type="PROSITE" id="PS50989">
    <property type="entry name" value="COA_CT_CTER"/>
    <property type="match status" value="1"/>
</dbReference>
<evidence type="ECO:0000256" key="10">
    <source>
        <dbReference type="ARBA" id="ARBA00023267"/>
    </source>
</evidence>
<dbReference type="GO" id="GO:2001295">
    <property type="term" value="P:malonyl-CoA biosynthetic process"/>
    <property type="evidence" value="ECO:0007669"/>
    <property type="project" value="UniProtKB-UniPathway"/>
</dbReference>
<dbReference type="PROSITE" id="PS00867">
    <property type="entry name" value="CPSASE_2"/>
    <property type="match status" value="1"/>
</dbReference>
<feature type="domain" description="Lipoyl-binding" evidence="15">
    <location>
        <begin position="735"/>
        <end position="809"/>
    </location>
</feature>
<dbReference type="FunFam" id="3.30.1490.20:FF:000003">
    <property type="entry name" value="acetyl-CoA carboxylase isoform X1"/>
    <property type="match status" value="1"/>
</dbReference>
<keyword evidence="7 14" id="KW-0067">ATP-binding</keyword>
<keyword evidence="4" id="KW-0436">Ligase</keyword>
<dbReference type="PANTHER" id="PTHR45728">
    <property type="entry name" value="ACETYL-COA CARBOXYLASE, ISOFORM A"/>
    <property type="match status" value="1"/>
</dbReference>
<dbReference type="SMART" id="SM00878">
    <property type="entry name" value="Biotin_carb_C"/>
    <property type="match status" value="1"/>
</dbReference>
<dbReference type="InterPro" id="IPR005479">
    <property type="entry name" value="CPAse_ATP-bd"/>
</dbReference>
<dbReference type="PROSITE" id="PS50968">
    <property type="entry name" value="BIOTINYL_LIPOYL"/>
    <property type="match status" value="1"/>
</dbReference>
<dbReference type="InterPro" id="IPR034733">
    <property type="entry name" value="AcCoA_carboxyl_beta"/>
</dbReference>
<dbReference type="InterPro" id="IPR013815">
    <property type="entry name" value="ATP_grasp_subdomain_1"/>
</dbReference>
<dbReference type="InterPro" id="IPR011761">
    <property type="entry name" value="ATP-grasp"/>
</dbReference>
<dbReference type="EMBL" id="CAJOBC010003455">
    <property type="protein sequence ID" value="CAF3784598.1"/>
    <property type="molecule type" value="Genomic_DNA"/>
</dbReference>
<dbReference type="GO" id="GO:0004075">
    <property type="term" value="F:biotin carboxylase activity"/>
    <property type="evidence" value="ECO:0007669"/>
    <property type="project" value="UniProtKB-EC"/>
</dbReference>
<protein>
    <recommendedName>
        <fullName evidence="23">Acetyl-CoA carboxylase</fullName>
    </recommendedName>
</protein>
<evidence type="ECO:0000259" key="16">
    <source>
        <dbReference type="PROSITE" id="PS50975"/>
    </source>
</evidence>
<dbReference type="GO" id="GO:0046872">
    <property type="term" value="F:metal ion binding"/>
    <property type="evidence" value="ECO:0007669"/>
    <property type="project" value="InterPro"/>
</dbReference>
<dbReference type="GO" id="GO:0005524">
    <property type="term" value="F:ATP binding"/>
    <property type="evidence" value="ECO:0007669"/>
    <property type="project" value="UniProtKB-UniRule"/>
</dbReference>
<dbReference type="Gene3D" id="3.30.470.20">
    <property type="entry name" value="ATP-grasp fold, B domain"/>
    <property type="match status" value="1"/>
</dbReference>
<dbReference type="SUPFAM" id="SSF52440">
    <property type="entry name" value="PreATP-grasp domain"/>
    <property type="match status" value="1"/>
</dbReference>
<comment type="catalytic activity">
    <reaction evidence="12">
        <text>hydrogencarbonate + acetyl-CoA + ATP = malonyl-CoA + ADP + phosphate + H(+)</text>
        <dbReference type="Rhea" id="RHEA:11308"/>
        <dbReference type="ChEBI" id="CHEBI:15378"/>
        <dbReference type="ChEBI" id="CHEBI:17544"/>
        <dbReference type="ChEBI" id="CHEBI:30616"/>
        <dbReference type="ChEBI" id="CHEBI:43474"/>
        <dbReference type="ChEBI" id="CHEBI:57288"/>
        <dbReference type="ChEBI" id="CHEBI:57384"/>
        <dbReference type="ChEBI" id="CHEBI:456216"/>
        <dbReference type="EC" id="6.4.1.2"/>
    </reaction>
</comment>